<evidence type="ECO:0000313" key="6">
    <source>
        <dbReference type="EMBL" id="KKT91052.1"/>
    </source>
</evidence>
<dbReference type="Proteomes" id="UP000033966">
    <property type="component" value="Unassembled WGS sequence"/>
</dbReference>
<dbReference type="SUPFAM" id="SSF160996">
    <property type="entry name" value="HI0933 insert domain-like"/>
    <property type="match status" value="1"/>
</dbReference>
<reference evidence="6 7" key="1">
    <citation type="journal article" date="2015" name="Nature">
        <title>rRNA introns, odd ribosomes, and small enigmatic genomes across a large radiation of phyla.</title>
        <authorList>
            <person name="Brown C.T."/>
            <person name="Hug L.A."/>
            <person name="Thomas B.C."/>
            <person name="Sharon I."/>
            <person name="Castelle C.J."/>
            <person name="Singh A."/>
            <person name="Wilkins M.J."/>
            <person name="Williams K.H."/>
            <person name="Banfield J.F."/>
        </authorList>
    </citation>
    <scope>NUCLEOTIDE SEQUENCE [LARGE SCALE GENOMIC DNA]</scope>
</reference>
<dbReference type="Gene3D" id="3.50.50.60">
    <property type="entry name" value="FAD/NAD(P)-binding domain"/>
    <property type="match status" value="1"/>
</dbReference>
<dbReference type="PANTHER" id="PTHR42887">
    <property type="entry name" value="OS12G0638800 PROTEIN"/>
    <property type="match status" value="1"/>
</dbReference>
<dbReference type="Gene3D" id="2.40.30.10">
    <property type="entry name" value="Translation factors"/>
    <property type="match status" value="1"/>
</dbReference>
<organism evidence="6 7">
    <name type="scientific">Candidatus Jorgensenbacteria bacterium GW2011_GWA2_45_13</name>
    <dbReference type="NCBI Taxonomy" id="1618662"/>
    <lineage>
        <taxon>Bacteria</taxon>
        <taxon>Candidatus Joergenseniibacteriota</taxon>
    </lineage>
</organism>
<evidence type="ECO:0000256" key="2">
    <source>
        <dbReference type="ARBA" id="ARBA00022630"/>
    </source>
</evidence>
<dbReference type="PRINTS" id="PR00411">
    <property type="entry name" value="PNDRDTASEI"/>
</dbReference>
<keyword evidence="2" id="KW-0285">Flavoprotein</keyword>
<dbReference type="Gene3D" id="1.10.8.260">
    <property type="entry name" value="HI0933 insert domain-like"/>
    <property type="match status" value="1"/>
</dbReference>
<dbReference type="NCBIfam" id="TIGR00275">
    <property type="entry name" value="aminoacetone oxidase family FAD-binding enzyme"/>
    <property type="match status" value="1"/>
</dbReference>
<feature type="domain" description="RsdA/BaiN/AoA(So)-like Rossmann fold-like" evidence="4">
    <location>
        <begin position="17"/>
        <end position="422"/>
    </location>
</feature>
<dbReference type="Pfam" id="PF22780">
    <property type="entry name" value="HI0933_like_1st"/>
    <property type="match status" value="1"/>
</dbReference>
<dbReference type="AlphaFoldDB" id="A0A0G1ND51"/>
<dbReference type="PATRIC" id="fig|1618662.3.peg.404"/>
<accession>A0A0G1ND51</accession>
<dbReference type="InterPro" id="IPR023166">
    <property type="entry name" value="BaiN-like_dom_sf"/>
</dbReference>
<dbReference type="PANTHER" id="PTHR42887:SF2">
    <property type="entry name" value="OS12G0638800 PROTEIN"/>
    <property type="match status" value="1"/>
</dbReference>
<dbReference type="InterPro" id="IPR004792">
    <property type="entry name" value="BaiN-like"/>
</dbReference>
<gene>
    <name evidence="6" type="ORF">UW92_C0019G0007</name>
</gene>
<sequence length="433" mass="47173">MCLEGTIEHMEDRTIWDVAVIGGGPSGMMAAGRAAELGARTILLEKNSALGKKLLITGGGRCNLTNADGDTREFLSKLKGNDKFLFSPFSQMDIERTLSFFNTRGLKTKVEAEGRVFPVDDKARSVLETLVVYMKQGRVTVRTKCPVRRLVASEGNIKSIECAEGISVYAKRVIISVGGMSYSETGSTGEGFDWLALLGHAIKKPNASLVPIAIHDTWVKKLQGITVPDAKMNVMQDGKKRFTRKGRLLFTHFGVSGPTVLNMSRDVRDLLPYGPVTIELDLFPALDHGGMNEKLEKLFRKEGNKKFKNVAGVLVVGATFRKVIVGLSKINPDKFCHSVTREERLKLVAILKGVQMRVEGVLGKNKAIITSGGVPLTEVDTKTMRSKLCGNLYLTGDVLDIDRPSGGYSLQLCWTTGYVAGTAAARSISSTEK</sequence>
<dbReference type="InterPro" id="IPR055178">
    <property type="entry name" value="RsdA/BaiN/AoA(So)-like_dom"/>
</dbReference>
<dbReference type="InterPro" id="IPR036188">
    <property type="entry name" value="FAD/NAD-bd_sf"/>
</dbReference>
<evidence type="ECO:0000259" key="5">
    <source>
        <dbReference type="Pfam" id="PF22780"/>
    </source>
</evidence>
<evidence type="ECO:0000259" key="4">
    <source>
        <dbReference type="Pfam" id="PF03486"/>
    </source>
</evidence>
<dbReference type="Pfam" id="PF03486">
    <property type="entry name" value="HI0933_like"/>
    <property type="match status" value="1"/>
</dbReference>
<protein>
    <submittedName>
        <fullName evidence="6">Flavoprotein, HI0933 family</fullName>
    </submittedName>
</protein>
<keyword evidence="3" id="KW-0274">FAD</keyword>
<evidence type="ECO:0000256" key="3">
    <source>
        <dbReference type="ARBA" id="ARBA00022827"/>
    </source>
</evidence>
<dbReference type="InterPro" id="IPR057661">
    <property type="entry name" value="RsdA/BaiN/AoA(So)_Rossmann"/>
</dbReference>
<dbReference type="EMBL" id="LCKF01000019">
    <property type="protein sequence ID" value="KKT91052.1"/>
    <property type="molecule type" value="Genomic_DNA"/>
</dbReference>
<dbReference type="SUPFAM" id="SSF51905">
    <property type="entry name" value="FAD/NAD(P)-binding domain"/>
    <property type="match status" value="1"/>
</dbReference>
<comment type="caution">
    <text evidence="6">The sequence shown here is derived from an EMBL/GenBank/DDBJ whole genome shotgun (WGS) entry which is preliminary data.</text>
</comment>
<evidence type="ECO:0000313" key="7">
    <source>
        <dbReference type="Proteomes" id="UP000033966"/>
    </source>
</evidence>
<name>A0A0G1ND51_9BACT</name>
<comment type="cofactor">
    <cofactor evidence="1">
        <name>FAD</name>
        <dbReference type="ChEBI" id="CHEBI:57692"/>
    </cofactor>
</comment>
<evidence type="ECO:0000256" key="1">
    <source>
        <dbReference type="ARBA" id="ARBA00001974"/>
    </source>
</evidence>
<proteinExistence type="predicted"/>
<feature type="domain" description="RsdA/BaiN/AoA(So)-like insert" evidence="5">
    <location>
        <begin position="207"/>
        <end position="369"/>
    </location>
</feature>
<dbReference type="PRINTS" id="PR00368">
    <property type="entry name" value="FADPNR"/>
</dbReference>